<dbReference type="GO" id="GO:0008839">
    <property type="term" value="F:4-hydroxy-tetrahydrodipicolinate reductase"/>
    <property type="evidence" value="ECO:0007669"/>
    <property type="project" value="InterPro"/>
</dbReference>
<keyword evidence="3" id="KW-0521">NADP</keyword>
<dbReference type="Pfam" id="PF05173">
    <property type="entry name" value="DapB_C"/>
    <property type="match status" value="1"/>
</dbReference>
<sequence length="171" mass="18035">MGTSGWSRERIASVRALIEEHPNVGAIFVANFSIGSALATHLATLAAQFYDSIEIVETHGVTKVDSPSGTAVNTAERIAMMRDDDIQAPHADQRARGQLVAGVPVHSLRMEGVLAKQDVVFGGIGETITVTHATISSRSYEAGILASLRALVSTRGLVVGLDNVINLSTES</sequence>
<dbReference type="GO" id="GO:0019877">
    <property type="term" value="P:diaminopimelate biosynthetic process"/>
    <property type="evidence" value="ECO:0007669"/>
    <property type="project" value="UniProtKB-KW"/>
</dbReference>
<protein>
    <submittedName>
        <fullName evidence="9">Unannotated protein</fullName>
    </submittedName>
</protein>
<evidence type="ECO:0000256" key="5">
    <source>
        <dbReference type="ARBA" id="ARBA00023002"/>
    </source>
</evidence>
<keyword evidence="1" id="KW-0963">Cytoplasm</keyword>
<dbReference type="GO" id="GO:0009089">
    <property type="term" value="P:lysine biosynthetic process via diaminopimelate"/>
    <property type="evidence" value="ECO:0007669"/>
    <property type="project" value="InterPro"/>
</dbReference>
<dbReference type="PANTHER" id="PTHR20836">
    <property type="entry name" value="DIHYDRODIPICOLINATE REDUCTASE"/>
    <property type="match status" value="1"/>
</dbReference>
<evidence type="ECO:0000256" key="4">
    <source>
        <dbReference type="ARBA" id="ARBA00022915"/>
    </source>
</evidence>
<dbReference type="SUPFAM" id="SSF55347">
    <property type="entry name" value="Glyceraldehyde-3-phosphate dehydrogenase-like, C-terminal domain"/>
    <property type="match status" value="1"/>
</dbReference>
<dbReference type="GO" id="GO:0005829">
    <property type="term" value="C:cytosol"/>
    <property type="evidence" value="ECO:0007669"/>
    <property type="project" value="TreeGrafter"/>
</dbReference>
<keyword evidence="6" id="KW-0520">NAD</keyword>
<dbReference type="Gene3D" id="3.30.360.10">
    <property type="entry name" value="Dihydrodipicolinate Reductase, domain 2"/>
    <property type="match status" value="1"/>
</dbReference>
<dbReference type="PROSITE" id="PS01298">
    <property type="entry name" value="DAPB"/>
    <property type="match status" value="1"/>
</dbReference>
<feature type="domain" description="Dihydrodipicolinate reductase C-terminal" evidence="8">
    <location>
        <begin position="37"/>
        <end position="164"/>
    </location>
</feature>
<dbReference type="InterPro" id="IPR023940">
    <property type="entry name" value="DHDPR_bac"/>
</dbReference>
<evidence type="ECO:0000256" key="1">
    <source>
        <dbReference type="ARBA" id="ARBA00022490"/>
    </source>
</evidence>
<evidence type="ECO:0000313" key="9">
    <source>
        <dbReference type="EMBL" id="CAB4900552.1"/>
    </source>
</evidence>
<evidence type="ECO:0000256" key="6">
    <source>
        <dbReference type="ARBA" id="ARBA00023027"/>
    </source>
</evidence>
<dbReference type="InterPro" id="IPR022663">
    <property type="entry name" value="DapB_C"/>
</dbReference>
<keyword evidence="2" id="KW-0028">Amino-acid biosynthesis</keyword>
<evidence type="ECO:0000256" key="3">
    <source>
        <dbReference type="ARBA" id="ARBA00022857"/>
    </source>
</evidence>
<name>A0A6J7FXA2_9ZZZZ</name>
<organism evidence="9">
    <name type="scientific">freshwater metagenome</name>
    <dbReference type="NCBI Taxonomy" id="449393"/>
    <lineage>
        <taxon>unclassified sequences</taxon>
        <taxon>metagenomes</taxon>
        <taxon>ecological metagenomes</taxon>
    </lineage>
</organism>
<keyword evidence="5" id="KW-0560">Oxidoreductase</keyword>
<proteinExistence type="predicted"/>
<evidence type="ECO:0000256" key="7">
    <source>
        <dbReference type="ARBA" id="ARBA00023154"/>
    </source>
</evidence>
<keyword evidence="4" id="KW-0220">Diaminopimelate biosynthesis</keyword>
<evidence type="ECO:0000259" key="8">
    <source>
        <dbReference type="Pfam" id="PF05173"/>
    </source>
</evidence>
<gene>
    <name evidence="9" type="ORF">UFOPK3516_00912</name>
</gene>
<evidence type="ECO:0000256" key="2">
    <source>
        <dbReference type="ARBA" id="ARBA00022605"/>
    </source>
</evidence>
<dbReference type="PANTHER" id="PTHR20836:SF0">
    <property type="entry name" value="4-HYDROXY-TETRAHYDRODIPICOLINATE REDUCTASE 1, CHLOROPLASTIC-RELATED"/>
    <property type="match status" value="1"/>
</dbReference>
<dbReference type="EMBL" id="CAFBMB010000062">
    <property type="protein sequence ID" value="CAB4900552.1"/>
    <property type="molecule type" value="Genomic_DNA"/>
</dbReference>
<keyword evidence="7" id="KW-0457">Lysine biosynthesis</keyword>
<dbReference type="FunFam" id="3.30.360.10:FF:000009">
    <property type="entry name" value="4-hydroxy-tetrahydrodipicolinate reductase"/>
    <property type="match status" value="1"/>
</dbReference>
<dbReference type="InterPro" id="IPR022664">
    <property type="entry name" value="DapB_N_CS"/>
</dbReference>
<reference evidence="9" key="1">
    <citation type="submission" date="2020-05" db="EMBL/GenBank/DDBJ databases">
        <authorList>
            <person name="Chiriac C."/>
            <person name="Salcher M."/>
            <person name="Ghai R."/>
            <person name="Kavagutti S V."/>
        </authorList>
    </citation>
    <scope>NUCLEOTIDE SEQUENCE</scope>
</reference>
<accession>A0A6J7FXA2</accession>
<dbReference type="AlphaFoldDB" id="A0A6J7FXA2"/>